<keyword evidence="4" id="KW-0963">Cytoplasm</keyword>
<proteinExistence type="inferred from homology"/>
<keyword evidence="5" id="KW-0808">Transferase</keyword>
<dbReference type="InterPro" id="IPR017945">
    <property type="entry name" value="DHBP_synth_RibB-like_a/b_dom"/>
</dbReference>
<organism evidence="13 14">
    <name type="scientific">Desulfovibrio legallii</name>
    <dbReference type="NCBI Taxonomy" id="571438"/>
    <lineage>
        <taxon>Bacteria</taxon>
        <taxon>Pseudomonadati</taxon>
        <taxon>Thermodesulfobacteriota</taxon>
        <taxon>Desulfovibrionia</taxon>
        <taxon>Desulfovibrionales</taxon>
        <taxon>Desulfovibrionaceae</taxon>
        <taxon>Desulfovibrio</taxon>
    </lineage>
</organism>
<dbReference type="SUPFAM" id="SSF55821">
    <property type="entry name" value="YrdC/RibB"/>
    <property type="match status" value="1"/>
</dbReference>
<comment type="subcellular location">
    <subcellularLocation>
        <location evidence="1">Cytoplasm</location>
    </subcellularLocation>
</comment>
<keyword evidence="7" id="KW-0548">Nucleotidyltransferase</keyword>
<dbReference type="PANTHER" id="PTHR17490:SF16">
    <property type="entry name" value="THREONYLCARBAMOYL-AMP SYNTHASE"/>
    <property type="match status" value="1"/>
</dbReference>
<dbReference type="AlphaFoldDB" id="A0A1G7R7K4"/>
<keyword evidence="14" id="KW-1185">Reference proteome</keyword>
<evidence type="ECO:0000256" key="1">
    <source>
        <dbReference type="ARBA" id="ARBA00004496"/>
    </source>
</evidence>
<dbReference type="GO" id="GO:0008033">
    <property type="term" value="P:tRNA processing"/>
    <property type="evidence" value="ECO:0007669"/>
    <property type="project" value="UniProtKB-KW"/>
</dbReference>
<dbReference type="Gene3D" id="3.90.870.10">
    <property type="entry name" value="DHBP synthase"/>
    <property type="match status" value="1"/>
</dbReference>
<protein>
    <recommendedName>
        <fullName evidence="10">L-threonylcarbamoyladenylate synthase</fullName>
        <ecNumber evidence="3">2.7.7.87</ecNumber>
    </recommendedName>
    <alternativeName>
        <fullName evidence="10">L-threonylcarbamoyladenylate synthase</fullName>
    </alternativeName>
</protein>
<evidence type="ECO:0000256" key="10">
    <source>
        <dbReference type="ARBA" id="ARBA00029774"/>
    </source>
</evidence>
<evidence type="ECO:0000256" key="5">
    <source>
        <dbReference type="ARBA" id="ARBA00022679"/>
    </source>
</evidence>
<feature type="domain" description="YrdC-like" evidence="12">
    <location>
        <begin position="1"/>
        <end position="196"/>
    </location>
</feature>
<reference evidence="14" key="1">
    <citation type="submission" date="2016-10" db="EMBL/GenBank/DDBJ databases">
        <authorList>
            <person name="Varghese N."/>
            <person name="Submissions S."/>
        </authorList>
    </citation>
    <scope>NUCLEOTIDE SEQUENCE [LARGE SCALE GENOMIC DNA]</scope>
    <source>
        <strain evidence="14">KHC7</strain>
    </source>
</reference>
<comment type="catalytic activity">
    <reaction evidence="11">
        <text>L-threonine + hydrogencarbonate + ATP = L-threonylcarbamoyladenylate + diphosphate + H2O</text>
        <dbReference type="Rhea" id="RHEA:36407"/>
        <dbReference type="ChEBI" id="CHEBI:15377"/>
        <dbReference type="ChEBI" id="CHEBI:17544"/>
        <dbReference type="ChEBI" id="CHEBI:30616"/>
        <dbReference type="ChEBI" id="CHEBI:33019"/>
        <dbReference type="ChEBI" id="CHEBI:57926"/>
        <dbReference type="ChEBI" id="CHEBI:73682"/>
        <dbReference type="EC" id="2.7.7.87"/>
    </reaction>
</comment>
<evidence type="ECO:0000313" key="14">
    <source>
        <dbReference type="Proteomes" id="UP000199355"/>
    </source>
</evidence>
<evidence type="ECO:0000259" key="12">
    <source>
        <dbReference type="PROSITE" id="PS51163"/>
    </source>
</evidence>
<evidence type="ECO:0000256" key="3">
    <source>
        <dbReference type="ARBA" id="ARBA00012584"/>
    </source>
</evidence>
<evidence type="ECO:0000256" key="4">
    <source>
        <dbReference type="ARBA" id="ARBA00022490"/>
    </source>
</evidence>
<dbReference type="Pfam" id="PF01300">
    <property type="entry name" value="Sua5_yciO_yrdC"/>
    <property type="match status" value="1"/>
</dbReference>
<evidence type="ECO:0000256" key="2">
    <source>
        <dbReference type="ARBA" id="ARBA00007663"/>
    </source>
</evidence>
<dbReference type="Proteomes" id="UP000199355">
    <property type="component" value="Unassembled WGS sequence"/>
</dbReference>
<dbReference type="GO" id="GO:0000049">
    <property type="term" value="F:tRNA binding"/>
    <property type="evidence" value="ECO:0007669"/>
    <property type="project" value="TreeGrafter"/>
</dbReference>
<dbReference type="GO" id="GO:0006450">
    <property type="term" value="P:regulation of translational fidelity"/>
    <property type="evidence" value="ECO:0007669"/>
    <property type="project" value="TreeGrafter"/>
</dbReference>
<dbReference type="InterPro" id="IPR006070">
    <property type="entry name" value="Sua5-like_dom"/>
</dbReference>
<evidence type="ECO:0000256" key="11">
    <source>
        <dbReference type="ARBA" id="ARBA00048366"/>
    </source>
</evidence>
<gene>
    <name evidence="13" type="ORF">SAMN05192586_12910</name>
</gene>
<dbReference type="GO" id="GO:0003725">
    <property type="term" value="F:double-stranded RNA binding"/>
    <property type="evidence" value="ECO:0007669"/>
    <property type="project" value="InterPro"/>
</dbReference>
<name>A0A1G7R7K4_9BACT</name>
<keyword evidence="6" id="KW-0819">tRNA processing</keyword>
<evidence type="ECO:0000256" key="6">
    <source>
        <dbReference type="ARBA" id="ARBA00022694"/>
    </source>
</evidence>
<evidence type="ECO:0000256" key="8">
    <source>
        <dbReference type="ARBA" id="ARBA00022741"/>
    </source>
</evidence>
<accession>A0A1G7R7K4</accession>
<dbReference type="EMBL" id="FNBX01000029">
    <property type="protein sequence ID" value="SDG06149.1"/>
    <property type="molecule type" value="Genomic_DNA"/>
</dbReference>
<comment type="similarity">
    <text evidence="2">Belongs to the SUA5 family.</text>
</comment>
<dbReference type="GO" id="GO:0005524">
    <property type="term" value="F:ATP binding"/>
    <property type="evidence" value="ECO:0007669"/>
    <property type="project" value="UniProtKB-KW"/>
</dbReference>
<evidence type="ECO:0000256" key="7">
    <source>
        <dbReference type="ARBA" id="ARBA00022695"/>
    </source>
</evidence>
<sequence length="211" mass="21356">MTAAALCLRDGGVLIYPTETFFALGCLADQAAAVNQLYQMKGRPVHKPLPLLAADSSQVDRAALLTALPAGLAAFWPGPLTVLLPARPGLPRLLVNPQGQVAIRVTPHPLAAALAREAGGPLTATSANLSGGTPARNAEDLDPRLLAALGGLTIHGRAGRILRGGPAPGGGLPSTVVEPLSTGNGRDLRLIRPGMVTAAALTAAGFNVLTA</sequence>
<dbReference type="STRING" id="571438.SAMN05192586_12910"/>
<dbReference type="PANTHER" id="PTHR17490">
    <property type="entry name" value="SUA5"/>
    <property type="match status" value="1"/>
</dbReference>
<dbReference type="GO" id="GO:0061710">
    <property type="term" value="F:L-threonylcarbamoyladenylate synthase"/>
    <property type="evidence" value="ECO:0007669"/>
    <property type="project" value="UniProtKB-EC"/>
</dbReference>
<evidence type="ECO:0000313" key="13">
    <source>
        <dbReference type="EMBL" id="SDG06149.1"/>
    </source>
</evidence>
<dbReference type="GO" id="GO:0005737">
    <property type="term" value="C:cytoplasm"/>
    <property type="evidence" value="ECO:0007669"/>
    <property type="project" value="UniProtKB-SubCell"/>
</dbReference>
<keyword evidence="9" id="KW-0067">ATP-binding</keyword>
<dbReference type="InterPro" id="IPR050156">
    <property type="entry name" value="TC-AMP_synthase_SUA5"/>
</dbReference>
<evidence type="ECO:0000256" key="9">
    <source>
        <dbReference type="ARBA" id="ARBA00022840"/>
    </source>
</evidence>
<keyword evidence="8" id="KW-0547">Nucleotide-binding</keyword>
<dbReference type="PROSITE" id="PS51163">
    <property type="entry name" value="YRDC"/>
    <property type="match status" value="1"/>
</dbReference>
<dbReference type="EC" id="2.7.7.87" evidence="3"/>